<dbReference type="Gene3D" id="3.40.50.1390">
    <property type="entry name" value="Resolvase, N-terminal catalytic domain"/>
    <property type="match status" value="1"/>
</dbReference>
<dbReference type="SUPFAM" id="SSF46689">
    <property type="entry name" value="Homeodomain-like"/>
    <property type="match status" value="1"/>
</dbReference>
<comment type="caution">
    <text evidence="6">The sequence shown here is derived from an EMBL/GenBank/DDBJ whole genome shotgun (WGS) entry which is preliminary data.</text>
</comment>
<dbReference type="CDD" id="cd03768">
    <property type="entry name" value="SR_ResInv"/>
    <property type="match status" value="1"/>
</dbReference>
<evidence type="ECO:0000313" key="6">
    <source>
        <dbReference type="EMBL" id="MEB3369614.1"/>
    </source>
</evidence>
<gene>
    <name evidence="6" type="ORF">R4I43_19580</name>
</gene>
<dbReference type="PROSITE" id="PS00398">
    <property type="entry name" value="RECOMBINASES_2"/>
    <property type="match status" value="1"/>
</dbReference>
<evidence type="ECO:0000259" key="5">
    <source>
        <dbReference type="PROSITE" id="PS51736"/>
    </source>
</evidence>
<name>A0ABU6AE00_9PSEU</name>
<dbReference type="SUPFAM" id="SSF53041">
    <property type="entry name" value="Resolvase-like"/>
    <property type="match status" value="1"/>
</dbReference>
<organism evidence="6 7">
    <name type="scientific">Saccharopolyspora mangrovi</name>
    <dbReference type="NCBI Taxonomy" id="3082379"/>
    <lineage>
        <taxon>Bacteria</taxon>
        <taxon>Bacillati</taxon>
        <taxon>Actinomycetota</taxon>
        <taxon>Actinomycetes</taxon>
        <taxon>Pseudonocardiales</taxon>
        <taxon>Pseudonocardiaceae</taxon>
        <taxon>Saccharopolyspora</taxon>
    </lineage>
</organism>
<evidence type="ECO:0000256" key="3">
    <source>
        <dbReference type="ARBA" id="ARBA00023125"/>
    </source>
</evidence>
<proteinExistence type="inferred from homology"/>
<comment type="similarity">
    <text evidence="1">Belongs to the site-specific recombinase resolvase family.</text>
</comment>
<dbReference type="SMART" id="SM00857">
    <property type="entry name" value="Resolvase"/>
    <property type="match status" value="1"/>
</dbReference>
<dbReference type="PROSITE" id="PS51736">
    <property type="entry name" value="RECOMBINASES_3"/>
    <property type="match status" value="1"/>
</dbReference>
<protein>
    <submittedName>
        <fullName evidence="6">Recombinase family protein</fullName>
    </submittedName>
</protein>
<keyword evidence="3" id="KW-0238">DNA-binding</keyword>
<keyword evidence="7" id="KW-1185">Reference proteome</keyword>
<dbReference type="RefSeq" id="WP_324267099.1">
    <property type="nucleotide sequence ID" value="NZ_JAWLNX010000013.1"/>
</dbReference>
<reference evidence="6 7" key="1">
    <citation type="submission" date="2023-10" db="EMBL/GenBank/DDBJ databases">
        <title>Saccharopolyspora sp. nov., isolated from mangrove soil.</title>
        <authorList>
            <person name="Lu Y."/>
            <person name="Liu W."/>
        </authorList>
    </citation>
    <scope>NUCLEOTIDE SEQUENCE [LARGE SCALE GENOMIC DNA]</scope>
    <source>
        <strain evidence="6 7">S2-29</strain>
    </source>
</reference>
<dbReference type="Gene3D" id="1.10.10.60">
    <property type="entry name" value="Homeodomain-like"/>
    <property type="match status" value="1"/>
</dbReference>
<evidence type="ECO:0000256" key="4">
    <source>
        <dbReference type="ARBA" id="ARBA00023172"/>
    </source>
</evidence>
<dbReference type="InterPro" id="IPR006120">
    <property type="entry name" value="Resolvase_HTH_dom"/>
</dbReference>
<dbReference type="InterPro" id="IPR006118">
    <property type="entry name" value="Recombinase_CS"/>
</dbReference>
<dbReference type="InterPro" id="IPR009057">
    <property type="entry name" value="Homeodomain-like_sf"/>
</dbReference>
<dbReference type="InterPro" id="IPR050639">
    <property type="entry name" value="SSR_resolvase"/>
</dbReference>
<dbReference type="InterPro" id="IPR006119">
    <property type="entry name" value="Resolv_N"/>
</dbReference>
<evidence type="ECO:0000256" key="2">
    <source>
        <dbReference type="ARBA" id="ARBA00022908"/>
    </source>
</evidence>
<dbReference type="Pfam" id="PF02796">
    <property type="entry name" value="HTH_7"/>
    <property type="match status" value="1"/>
</dbReference>
<dbReference type="Pfam" id="PF00239">
    <property type="entry name" value="Resolvase"/>
    <property type="match status" value="1"/>
</dbReference>
<feature type="domain" description="Resolvase/invertase-type recombinase catalytic" evidence="5">
    <location>
        <begin position="1"/>
        <end position="136"/>
    </location>
</feature>
<keyword evidence="2" id="KW-0229">DNA integration</keyword>
<dbReference type="InterPro" id="IPR036162">
    <property type="entry name" value="Resolvase-like_N_sf"/>
</dbReference>
<accession>A0ABU6AE00</accession>
<dbReference type="Proteomes" id="UP001327093">
    <property type="component" value="Unassembled WGS sequence"/>
</dbReference>
<keyword evidence="4" id="KW-0233">DNA recombination</keyword>
<dbReference type="EMBL" id="JAWLNX010000013">
    <property type="protein sequence ID" value="MEB3369614.1"/>
    <property type="molecule type" value="Genomic_DNA"/>
</dbReference>
<sequence length="194" mass="21684">MEIGYMRVSTGDQNPDAQRDALIRAGVAEENIYVDHTSGAKSSRPQWDVVNKVLRAGDVLVCTRLDRVGRSTAHLVSLLDEFRQRDVAFRFLEQGIDTTTAEGRMVYRMLAAVAEFQRDLIVANTNEGLAAARARGRKGGRRPKLTTHQAELAQQLYDAREKTVQEIADLFTVPRSTIYGYLNKETRTVAADQS</sequence>
<dbReference type="PANTHER" id="PTHR30461">
    <property type="entry name" value="DNA-INVERTASE FROM LAMBDOID PROPHAGE"/>
    <property type="match status" value="1"/>
</dbReference>
<evidence type="ECO:0000313" key="7">
    <source>
        <dbReference type="Proteomes" id="UP001327093"/>
    </source>
</evidence>
<evidence type="ECO:0000256" key="1">
    <source>
        <dbReference type="ARBA" id="ARBA00009913"/>
    </source>
</evidence>
<dbReference type="PANTHER" id="PTHR30461:SF2">
    <property type="entry name" value="SERINE RECOMBINASE PINE-RELATED"/>
    <property type="match status" value="1"/>
</dbReference>